<dbReference type="Pfam" id="PF02518">
    <property type="entry name" value="HATPase_c"/>
    <property type="match status" value="1"/>
</dbReference>
<evidence type="ECO:0000256" key="8">
    <source>
        <dbReference type="ARBA" id="ARBA00022989"/>
    </source>
</evidence>
<proteinExistence type="predicted"/>
<dbReference type="SMART" id="SM00387">
    <property type="entry name" value="HATPase_c"/>
    <property type="match status" value="1"/>
</dbReference>
<evidence type="ECO:0000256" key="3">
    <source>
        <dbReference type="ARBA" id="ARBA00012438"/>
    </source>
</evidence>
<dbReference type="Gene3D" id="3.30.565.10">
    <property type="entry name" value="Histidine kinase-like ATPase, C-terminal domain"/>
    <property type="match status" value="1"/>
</dbReference>
<keyword evidence="9" id="KW-0902">Two-component regulatory system</keyword>
<evidence type="ECO:0000256" key="1">
    <source>
        <dbReference type="ARBA" id="ARBA00000085"/>
    </source>
</evidence>
<dbReference type="PRINTS" id="PR00344">
    <property type="entry name" value="BCTRLSENSOR"/>
</dbReference>
<keyword evidence="8 11" id="KW-1133">Transmembrane helix</keyword>
<accession>A0A6M0GYZ6</accession>
<keyword evidence="14" id="KW-1185">Reference proteome</keyword>
<evidence type="ECO:0000256" key="4">
    <source>
        <dbReference type="ARBA" id="ARBA00022475"/>
    </source>
</evidence>
<keyword evidence="10 11" id="KW-0472">Membrane</keyword>
<comment type="caution">
    <text evidence="13">The sequence shown here is derived from an EMBL/GenBank/DDBJ whole genome shotgun (WGS) entry which is preliminary data.</text>
</comment>
<dbReference type="SUPFAM" id="SSF55874">
    <property type="entry name" value="ATPase domain of HSP90 chaperone/DNA topoisomerase II/histidine kinase"/>
    <property type="match status" value="1"/>
</dbReference>
<dbReference type="GO" id="GO:0000155">
    <property type="term" value="F:phosphorelay sensor kinase activity"/>
    <property type="evidence" value="ECO:0007669"/>
    <property type="project" value="TreeGrafter"/>
</dbReference>
<feature type="transmembrane region" description="Helical" evidence="11">
    <location>
        <begin position="12"/>
        <end position="31"/>
    </location>
</feature>
<dbReference type="GO" id="GO:0005886">
    <property type="term" value="C:plasma membrane"/>
    <property type="evidence" value="ECO:0007669"/>
    <property type="project" value="UniProtKB-SubCell"/>
</dbReference>
<dbReference type="PROSITE" id="PS50109">
    <property type="entry name" value="HIS_KIN"/>
    <property type="match status" value="1"/>
</dbReference>
<dbReference type="GO" id="GO:0004721">
    <property type="term" value="F:phosphoprotein phosphatase activity"/>
    <property type="evidence" value="ECO:0007669"/>
    <property type="project" value="TreeGrafter"/>
</dbReference>
<dbReference type="PANTHER" id="PTHR45453:SF2">
    <property type="entry name" value="HISTIDINE KINASE"/>
    <property type="match status" value="1"/>
</dbReference>
<dbReference type="InterPro" id="IPR003594">
    <property type="entry name" value="HATPase_dom"/>
</dbReference>
<keyword evidence="4" id="KW-1003">Cell membrane</keyword>
<keyword evidence="6 11" id="KW-0812">Transmembrane</keyword>
<name>A0A6M0GYZ6_9CLOT</name>
<evidence type="ECO:0000256" key="6">
    <source>
        <dbReference type="ARBA" id="ARBA00022692"/>
    </source>
</evidence>
<dbReference type="RefSeq" id="WP_199869006.1">
    <property type="nucleotide sequence ID" value="NZ_JAAGPU010000002.1"/>
</dbReference>
<feature type="domain" description="Histidine kinase" evidence="12">
    <location>
        <begin position="126"/>
        <end position="332"/>
    </location>
</feature>
<dbReference type="EMBL" id="JAAGPU010000002">
    <property type="protein sequence ID" value="NEU03695.1"/>
    <property type="molecule type" value="Genomic_DNA"/>
</dbReference>
<comment type="catalytic activity">
    <reaction evidence="1">
        <text>ATP + protein L-histidine = ADP + protein N-phospho-L-histidine.</text>
        <dbReference type="EC" id="2.7.13.3"/>
    </reaction>
</comment>
<dbReference type="EC" id="2.7.13.3" evidence="3"/>
<reference evidence="13 14" key="1">
    <citation type="submission" date="2020-02" db="EMBL/GenBank/DDBJ databases">
        <title>Genome assembly of a novel Clostridium senegalense strain.</title>
        <authorList>
            <person name="Gupta T.B."/>
            <person name="Jauregui R."/>
            <person name="Maclean P."/>
            <person name="Nawarathana A."/>
            <person name="Brightwell G."/>
        </authorList>
    </citation>
    <scope>NUCLEOTIDE SEQUENCE [LARGE SCALE GENOMIC DNA]</scope>
    <source>
        <strain evidence="13 14">AGRFS4</strain>
    </source>
</reference>
<dbReference type="InterPro" id="IPR036890">
    <property type="entry name" value="HATPase_C_sf"/>
</dbReference>
<evidence type="ECO:0000256" key="10">
    <source>
        <dbReference type="ARBA" id="ARBA00023136"/>
    </source>
</evidence>
<evidence type="ECO:0000313" key="14">
    <source>
        <dbReference type="Proteomes" id="UP000481872"/>
    </source>
</evidence>
<evidence type="ECO:0000256" key="5">
    <source>
        <dbReference type="ARBA" id="ARBA00022679"/>
    </source>
</evidence>
<dbReference type="InterPro" id="IPR005467">
    <property type="entry name" value="His_kinase_dom"/>
</dbReference>
<evidence type="ECO:0000256" key="7">
    <source>
        <dbReference type="ARBA" id="ARBA00022777"/>
    </source>
</evidence>
<evidence type="ECO:0000256" key="2">
    <source>
        <dbReference type="ARBA" id="ARBA00004651"/>
    </source>
</evidence>
<dbReference type="InterPro" id="IPR050351">
    <property type="entry name" value="BphY/WalK/GraS-like"/>
</dbReference>
<dbReference type="PANTHER" id="PTHR45453">
    <property type="entry name" value="PHOSPHATE REGULON SENSOR PROTEIN PHOR"/>
    <property type="match status" value="1"/>
</dbReference>
<feature type="transmembrane region" description="Helical" evidence="11">
    <location>
        <begin position="37"/>
        <end position="55"/>
    </location>
</feature>
<gene>
    <name evidence="13" type="ORF">G3M99_02255</name>
</gene>
<organism evidence="13 14">
    <name type="scientific">Clostridium senegalense</name>
    <dbReference type="NCBI Taxonomy" id="1465809"/>
    <lineage>
        <taxon>Bacteria</taxon>
        <taxon>Bacillati</taxon>
        <taxon>Bacillota</taxon>
        <taxon>Clostridia</taxon>
        <taxon>Eubacteriales</taxon>
        <taxon>Clostridiaceae</taxon>
        <taxon>Clostridium</taxon>
    </lineage>
</organism>
<keyword evidence="5" id="KW-0808">Transferase</keyword>
<sequence length="341" mass="40104">MNLNDYLKERIGILFLNIVLLMVLIIFLFSVGNTFEVIKVIITMWVLICIFLFLYDYKRKKLYFNTILKVINSLDKKYLIGEIIEEPCDIVGKFYYNLMRESSKSMLEEINLSKCVQKEYKEYIEKWIHEVKTHISAIKLIEENNRTKNSSLVLHELDNIDRFVEQTLFYARSEEVDKDYLIREISLQKCINQVIIRNKQMFILNNIEVELSGVNKNVYCDSKWLEFIINQVIVNAIKYRNKNLPIIKVYTKDIRHGLKLIIEDNGIGIPQNEINRVFEKGFTGEKGRKGNNSTGIGLYLCKKLAYKLGLDISIESKVNEYTRVIIVFPRGNFSCNELLLY</sequence>
<evidence type="ECO:0000256" key="11">
    <source>
        <dbReference type="SAM" id="Phobius"/>
    </source>
</evidence>
<protein>
    <recommendedName>
        <fullName evidence="3">histidine kinase</fullName>
        <ecNumber evidence="3">2.7.13.3</ecNumber>
    </recommendedName>
</protein>
<evidence type="ECO:0000256" key="9">
    <source>
        <dbReference type="ARBA" id="ARBA00023012"/>
    </source>
</evidence>
<dbReference type="GO" id="GO:0016036">
    <property type="term" value="P:cellular response to phosphate starvation"/>
    <property type="evidence" value="ECO:0007669"/>
    <property type="project" value="TreeGrafter"/>
</dbReference>
<comment type="subcellular location">
    <subcellularLocation>
        <location evidence="2">Cell membrane</location>
        <topology evidence="2">Multi-pass membrane protein</topology>
    </subcellularLocation>
</comment>
<dbReference type="Proteomes" id="UP000481872">
    <property type="component" value="Unassembled WGS sequence"/>
</dbReference>
<evidence type="ECO:0000259" key="12">
    <source>
        <dbReference type="PROSITE" id="PS50109"/>
    </source>
</evidence>
<dbReference type="AlphaFoldDB" id="A0A6M0GYZ6"/>
<keyword evidence="7 13" id="KW-0418">Kinase</keyword>
<evidence type="ECO:0000313" key="13">
    <source>
        <dbReference type="EMBL" id="NEU03695.1"/>
    </source>
</evidence>
<dbReference type="InterPro" id="IPR004358">
    <property type="entry name" value="Sig_transdc_His_kin-like_C"/>
</dbReference>